<dbReference type="Pfam" id="PF21813">
    <property type="entry name" value="DUF6882"/>
    <property type="match status" value="1"/>
</dbReference>
<evidence type="ECO:0000313" key="2">
    <source>
        <dbReference type="Proteomes" id="UP001146439"/>
    </source>
</evidence>
<evidence type="ECO:0000313" key="1">
    <source>
        <dbReference type="EMBL" id="MCZ9296516.1"/>
    </source>
</evidence>
<dbReference type="EMBL" id="JAKMUZ010000014">
    <property type="protein sequence ID" value="MCZ9296516.1"/>
    <property type="molecule type" value="Genomic_DNA"/>
</dbReference>
<protein>
    <submittedName>
        <fullName evidence="1">Uncharacterized protein</fullName>
    </submittedName>
</protein>
<dbReference type="AlphaFoldDB" id="A0A9X3LYM3"/>
<gene>
    <name evidence="1" type="ORF">L8V22_08100</name>
</gene>
<dbReference type="InterPro" id="IPR049249">
    <property type="entry name" value="DUF6882"/>
</dbReference>
<sequence length="391" mass="42667">MDKKAPISSTAHNARFIQAGVNATFQDHIGKATDVEFNFLGPSTNGKGNFVTDQLVETRISSAQQVSDFRGVRLAVISANTWHWTTTATEYSADLPQDSPVTTDPESMIALASLIVGNMPILRAQQGEHVAIVAVDFHPHLEFRQALLCGLRQSRADEDEKGPALTLARYVDIDSTEEEPYVHFSDGTTVRFEQAEHGVHKISSITPGFPATSILEDAFYLGVESQLYFQGRFPAATIELDTDKATASVSYRDGQFVARAVLIATISAEEFTWAWADPSLKNSAAAKWAGSLARFGMNEVVPELVRPHLPLQLARRQQLPHLALPILGIWTLAGTTLSDGRIALVLLDAPELHLPEPTPAATEATLDVQPPEWIDADRARTAYGSFRGVDV</sequence>
<dbReference type="RefSeq" id="WP_238801787.1">
    <property type="nucleotide sequence ID" value="NZ_JAKMUZ010000014.1"/>
</dbReference>
<organism evidence="1 2">
    <name type="scientific">Corynebacterium yonathiae</name>
    <dbReference type="NCBI Taxonomy" id="2913504"/>
    <lineage>
        <taxon>Bacteria</taxon>
        <taxon>Bacillati</taxon>
        <taxon>Actinomycetota</taxon>
        <taxon>Actinomycetes</taxon>
        <taxon>Mycobacteriales</taxon>
        <taxon>Corynebacteriaceae</taxon>
        <taxon>Corynebacterium</taxon>
    </lineage>
</organism>
<name>A0A9X3LYM3_9CORY</name>
<reference evidence="1" key="1">
    <citation type="submission" date="2022-02" db="EMBL/GenBank/DDBJ databases">
        <title>Corynebacterium sp. from urogenital microbiome.</title>
        <authorList>
            <person name="Cappelli E.A."/>
            <person name="Ribeiro T.G."/>
            <person name="Peixe L."/>
        </authorList>
    </citation>
    <scope>NUCLEOTIDE SEQUENCE</scope>
    <source>
        <strain evidence="1">C21Ua_68</strain>
    </source>
</reference>
<dbReference type="Proteomes" id="UP001146439">
    <property type="component" value="Unassembled WGS sequence"/>
</dbReference>
<comment type="caution">
    <text evidence="1">The sequence shown here is derived from an EMBL/GenBank/DDBJ whole genome shotgun (WGS) entry which is preliminary data.</text>
</comment>
<accession>A0A9X3LYM3</accession>
<proteinExistence type="predicted"/>